<feature type="signal peptide" evidence="9">
    <location>
        <begin position="1"/>
        <end position="29"/>
    </location>
</feature>
<evidence type="ECO:0000256" key="6">
    <source>
        <dbReference type="ARBA" id="ARBA00022825"/>
    </source>
</evidence>
<keyword evidence="6" id="KW-0720">Serine protease</keyword>
<proteinExistence type="inferred from homology"/>
<evidence type="ECO:0000313" key="11">
    <source>
        <dbReference type="EMBL" id="EMR04664.1"/>
    </source>
</evidence>
<feature type="active site" description="Charge relay system" evidence="7">
    <location>
        <position position="254"/>
    </location>
</feature>
<dbReference type="AlphaFoldDB" id="M7P266"/>
<name>M7P266_9BACT</name>
<evidence type="ECO:0000256" key="5">
    <source>
        <dbReference type="ARBA" id="ARBA00022801"/>
    </source>
</evidence>
<feature type="chain" id="PRO_5004082883" evidence="9">
    <location>
        <begin position="30"/>
        <end position="503"/>
    </location>
</feature>
<evidence type="ECO:0000313" key="12">
    <source>
        <dbReference type="Proteomes" id="UP000011910"/>
    </source>
</evidence>
<comment type="caution">
    <text evidence="11">The sequence shown here is derived from an EMBL/GenBank/DDBJ whole genome shotgun (WGS) entry which is preliminary data.</text>
</comment>
<dbReference type="SMART" id="SM00228">
    <property type="entry name" value="PDZ"/>
    <property type="match status" value="1"/>
</dbReference>
<dbReference type="PROSITE" id="PS50106">
    <property type="entry name" value="PDZ"/>
    <property type="match status" value="1"/>
</dbReference>
<dbReference type="SUPFAM" id="SSF50494">
    <property type="entry name" value="Trypsin-like serine proteases"/>
    <property type="match status" value="1"/>
</dbReference>
<dbReference type="RefSeq" id="WP_009193529.1">
    <property type="nucleotide sequence ID" value="NZ_AODQ01000002.1"/>
</dbReference>
<dbReference type="InterPro" id="IPR009003">
    <property type="entry name" value="Peptidase_S1_PA"/>
</dbReference>
<dbReference type="Gene3D" id="2.40.10.120">
    <property type="match status" value="1"/>
</dbReference>
<protein>
    <submittedName>
        <fullName evidence="11">Putative periplasmic serine endoprotease DegP-like</fullName>
        <ecNumber evidence="11">3.4.21.107</ecNumber>
    </submittedName>
</protein>
<evidence type="ECO:0000256" key="8">
    <source>
        <dbReference type="PIRSR" id="PIRSR611782-2"/>
    </source>
</evidence>
<evidence type="ECO:0000256" key="7">
    <source>
        <dbReference type="PIRSR" id="PIRSR611782-1"/>
    </source>
</evidence>
<dbReference type="eggNOG" id="COG0265">
    <property type="taxonomic scope" value="Bacteria"/>
</dbReference>
<keyword evidence="2 11" id="KW-0645">Protease</keyword>
<comment type="similarity">
    <text evidence="1">Belongs to the peptidase S1C family.</text>
</comment>
<dbReference type="Proteomes" id="UP000011910">
    <property type="component" value="Unassembled WGS sequence"/>
</dbReference>
<gene>
    <name evidence="11" type="primary">mucD</name>
    <name evidence="11" type="ORF">ADICEAN_00115</name>
</gene>
<evidence type="ECO:0000256" key="9">
    <source>
        <dbReference type="SAM" id="SignalP"/>
    </source>
</evidence>
<feature type="domain" description="PDZ" evidence="10">
    <location>
        <begin position="309"/>
        <end position="389"/>
    </location>
</feature>
<sequence>MSKKQFFLTTVTSALVGGMVAVGSMLALQDDSSVPLTEYMERQNVRLASYFESGDFTVPEGLNFVYAAETATPAVVHIRSKYGANAASRPQSRHPLEEMFPDLFEEGTPGPRRGGMMPQGSSGSGVILSADGYIVTNNHVIDRADQVEVTLNDNRSYTAEVIGVDPTTDIALLKVDATDLPYLSYGNSESVKVGEWVLAVGNPLDLTSTVTAGIVSAKGRNIGILGRGSNIQGNVNTAIESFIQTDAAVNPGNSGGALVNLRGELIGINTAIASPTGSYSGYSFAVPATLVSKIVRDLKEFGTVQRALLGVQIQDVNAQLAKERELKVNRGVYINTVTSGSAAEEAGLKVGDVVVEINNRPVNTVAQLQEVVAINRPGDKVKVTYYRDGKVRTADAVLKNGMGTTTMLAKSNTLEIGGSVLANLSDADKARLKISKGVKVQKLGAGKLRDAKVKEGFIITAIDHKPIENVDDAAQILSGKRNEGTLLEGVYPDGQKAYYGLPW</sequence>
<dbReference type="InterPro" id="IPR001478">
    <property type="entry name" value="PDZ"/>
</dbReference>
<feature type="binding site" evidence="8">
    <location>
        <begin position="252"/>
        <end position="254"/>
    </location>
    <ligand>
        <name>substrate</name>
    </ligand>
</feature>
<dbReference type="PANTHER" id="PTHR22939:SF129">
    <property type="entry name" value="SERINE PROTEASE HTRA2, MITOCHONDRIAL"/>
    <property type="match status" value="1"/>
</dbReference>
<feature type="binding site" evidence="8">
    <location>
        <position position="169"/>
    </location>
    <ligand>
        <name>substrate</name>
    </ligand>
</feature>
<dbReference type="InterPro" id="IPR011782">
    <property type="entry name" value="Pept_S1C_Do"/>
</dbReference>
<keyword evidence="4" id="KW-0677">Repeat</keyword>
<evidence type="ECO:0000256" key="1">
    <source>
        <dbReference type="ARBA" id="ARBA00010541"/>
    </source>
</evidence>
<evidence type="ECO:0000256" key="4">
    <source>
        <dbReference type="ARBA" id="ARBA00022737"/>
    </source>
</evidence>
<dbReference type="PANTHER" id="PTHR22939">
    <property type="entry name" value="SERINE PROTEASE FAMILY S1C HTRA-RELATED"/>
    <property type="match status" value="1"/>
</dbReference>
<dbReference type="InterPro" id="IPR001940">
    <property type="entry name" value="Peptidase_S1C"/>
</dbReference>
<keyword evidence="3 9" id="KW-0732">Signal</keyword>
<dbReference type="PRINTS" id="PR00834">
    <property type="entry name" value="PROTEASES2C"/>
</dbReference>
<keyword evidence="5 11" id="KW-0378">Hydrolase</keyword>
<dbReference type="Pfam" id="PF13365">
    <property type="entry name" value="Trypsin_2"/>
    <property type="match status" value="1"/>
</dbReference>
<accession>M7P266</accession>
<dbReference type="STRING" id="1279009.ADICEAN_00115"/>
<dbReference type="Pfam" id="PF13180">
    <property type="entry name" value="PDZ_2"/>
    <property type="match status" value="1"/>
</dbReference>
<dbReference type="EC" id="3.4.21.107" evidence="11"/>
<dbReference type="GO" id="GO:0006508">
    <property type="term" value="P:proteolysis"/>
    <property type="evidence" value="ECO:0007669"/>
    <property type="project" value="UniProtKB-KW"/>
</dbReference>
<evidence type="ECO:0000256" key="2">
    <source>
        <dbReference type="ARBA" id="ARBA00022670"/>
    </source>
</evidence>
<organism evidence="11 12">
    <name type="scientific">Cesiribacter andamanensis AMV16</name>
    <dbReference type="NCBI Taxonomy" id="1279009"/>
    <lineage>
        <taxon>Bacteria</taxon>
        <taxon>Pseudomonadati</taxon>
        <taxon>Bacteroidota</taxon>
        <taxon>Cytophagia</taxon>
        <taxon>Cytophagales</taxon>
        <taxon>Cesiribacteraceae</taxon>
        <taxon>Cesiribacter</taxon>
    </lineage>
</organism>
<dbReference type="EMBL" id="AODQ01000002">
    <property type="protein sequence ID" value="EMR04664.1"/>
    <property type="molecule type" value="Genomic_DNA"/>
</dbReference>
<dbReference type="GO" id="GO:0004252">
    <property type="term" value="F:serine-type endopeptidase activity"/>
    <property type="evidence" value="ECO:0007669"/>
    <property type="project" value="InterPro"/>
</dbReference>
<dbReference type="NCBIfam" id="TIGR02037">
    <property type="entry name" value="degP_htrA_DO"/>
    <property type="match status" value="1"/>
</dbReference>
<dbReference type="OrthoDB" id="9758917at2"/>
<evidence type="ECO:0000259" key="10">
    <source>
        <dbReference type="PROSITE" id="PS50106"/>
    </source>
</evidence>
<feature type="binding site" evidence="8">
    <location>
        <position position="139"/>
    </location>
    <ligand>
        <name>substrate</name>
    </ligand>
</feature>
<reference evidence="11 12" key="1">
    <citation type="journal article" date="2013" name="Genome Announc.">
        <title>Draft Genome Sequence of Cesiribacter andamanensis Strain AMV16T, Isolated from a Soil Sample from a Mud Volcano in the Andaman Islands, India.</title>
        <authorList>
            <person name="Shivaji S."/>
            <person name="Ara S."/>
            <person name="Begum Z."/>
            <person name="Srinivas T.N."/>
            <person name="Singh A."/>
            <person name="Kumar Pinnaka A."/>
        </authorList>
    </citation>
    <scope>NUCLEOTIDE SEQUENCE [LARGE SCALE GENOMIC DNA]</scope>
    <source>
        <strain evidence="11 12">AMV16</strain>
    </source>
</reference>
<dbReference type="Gene3D" id="2.30.42.10">
    <property type="match status" value="2"/>
</dbReference>
<keyword evidence="12" id="KW-1185">Reference proteome</keyword>
<evidence type="ECO:0000256" key="3">
    <source>
        <dbReference type="ARBA" id="ARBA00022729"/>
    </source>
</evidence>
<dbReference type="SUPFAM" id="SSF50156">
    <property type="entry name" value="PDZ domain-like"/>
    <property type="match status" value="2"/>
</dbReference>
<feature type="active site" description="Charge relay system" evidence="7">
    <location>
        <position position="169"/>
    </location>
</feature>
<feature type="active site" description="Charge relay system" evidence="7">
    <location>
        <position position="139"/>
    </location>
</feature>
<dbReference type="InterPro" id="IPR036034">
    <property type="entry name" value="PDZ_sf"/>
</dbReference>